<evidence type="ECO:0000256" key="9">
    <source>
        <dbReference type="ARBA" id="ARBA00022741"/>
    </source>
</evidence>
<feature type="binding site" evidence="16">
    <location>
        <begin position="6"/>
        <end position="13"/>
    </location>
    <ligand>
        <name>ATP</name>
        <dbReference type="ChEBI" id="CHEBI:30616"/>
    </ligand>
</feature>
<feature type="binding site" evidence="16">
    <location>
        <position position="185"/>
    </location>
    <ligand>
        <name>substrate</name>
    </ligand>
</feature>
<comment type="subcellular location">
    <subcellularLocation>
        <location evidence="3 16">Cytoplasm</location>
    </subcellularLocation>
</comment>
<dbReference type="GO" id="GO:0005737">
    <property type="term" value="C:cytoplasm"/>
    <property type="evidence" value="ECO:0007669"/>
    <property type="project" value="UniProtKB-SubCell"/>
</dbReference>
<dbReference type="EMBL" id="CP008796">
    <property type="protein sequence ID" value="AIH03684.1"/>
    <property type="molecule type" value="Genomic_DNA"/>
</dbReference>
<feature type="active site" description="Proton acceptor" evidence="16">
    <location>
        <position position="109"/>
    </location>
</feature>
<accession>A0A075WQU8</accession>
<comment type="function">
    <text evidence="16">Catalyzes the phosphorylation of pantothenate (Pan), the first step in CoA biosynthesis.</text>
</comment>
<evidence type="ECO:0000256" key="3">
    <source>
        <dbReference type="ARBA" id="ARBA00004496"/>
    </source>
</evidence>
<gene>
    <name evidence="16" type="primary">coaX</name>
    <name evidence="17" type="ORF">HL41_02025</name>
</gene>
<evidence type="ECO:0000313" key="17">
    <source>
        <dbReference type="EMBL" id="AIH03684.1"/>
    </source>
</evidence>
<keyword evidence="18" id="KW-1185">Reference proteome</keyword>
<keyword evidence="10 16" id="KW-0418">Kinase</keyword>
<comment type="subunit">
    <text evidence="5 16">Homodimer.</text>
</comment>
<dbReference type="UniPathway" id="UPA00241">
    <property type="reaction ID" value="UER00352"/>
</dbReference>
<evidence type="ECO:0000256" key="13">
    <source>
        <dbReference type="ARBA" id="ARBA00022993"/>
    </source>
</evidence>
<dbReference type="GO" id="GO:0046872">
    <property type="term" value="F:metal ion binding"/>
    <property type="evidence" value="ECO:0007669"/>
    <property type="project" value="UniProtKB-KW"/>
</dbReference>
<evidence type="ECO:0000256" key="8">
    <source>
        <dbReference type="ARBA" id="ARBA00022679"/>
    </source>
</evidence>
<dbReference type="eggNOG" id="COG1521">
    <property type="taxonomic scope" value="Bacteria"/>
</dbReference>
<comment type="similarity">
    <text evidence="14 16">Belongs to the type III pantothenate kinase family.</text>
</comment>
<dbReference type="OrthoDB" id="9804707at2"/>
<evidence type="ECO:0000256" key="11">
    <source>
        <dbReference type="ARBA" id="ARBA00022840"/>
    </source>
</evidence>
<dbReference type="Pfam" id="PF03309">
    <property type="entry name" value="Pan_kinase"/>
    <property type="match status" value="1"/>
</dbReference>
<keyword evidence="9 16" id="KW-0547">Nucleotide-binding</keyword>
<dbReference type="PaxDb" id="289377-HL41_02025"/>
<sequence length="256" mass="27869">MLLTVDIGNTATTCGVFEENGRLKALFSFKTFVPVSAEELLVKIKTYLDLYQIEFKKLEGISIACVVPPVLNWWVEVGKRWLAKEVLIANHETVNIPLDLLYPCEVGADRLVNALAGWEKYKGPLIIVDFGTAITFDCISSTGVYLGGAIAPGIFISTEALFKGTAKLPKIDLSEPPTQAIGKDTISALKSGLLIGFAGLTDTLVKKLSEEMGSNPKVIATGGLAKFLVPLTTTIEKIDPYLTLEGLYFLWKARLK</sequence>
<dbReference type="InterPro" id="IPR043129">
    <property type="entry name" value="ATPase_NBD"/>
</dbReference>
<keyword evidence="16" id="KW-0479">Metal-binding</keyword>
<evidence type="ECO:0000256" key="1">
    <source>
        <dbReference type="ARBA" id="ARBA00001206"/>
    </source>
</evidence>
<dbReference type="HAMAP" id="MF_01274">
    <property type="entry name" value="Pantothen_kinase_3"/>
    <property type="match status" value="1"/>
</dbReference>
<dbReference type="HOGENOM" id="CLU_066627_1_0_0"/>
<dbReference type="PANTHER" id="PTHR34265:SF1">
    <property type="entry name" value="TYPE III PANTOTHENATE KINASE"/>
    <property type="match status" value="1"/>
</dbReference>
<dbReference type="KEGG" id="tcm:HL41_02025"/>
<comment type="catalytic activity">
    <reaction evidence="1 16">
        <text>(R)-pantothenate + ATP = (R)-4'-phosphopantothenate + ADP + H(+)</text>
        <dbReference type="Rhea" id="RHEA:16373"/>
        <dbReference type="ChEBI" id="CHEBI:10986"/>
        <dbReference type="ChEBI" id="CHEBI:15378"/>
        <dbReference type="ChEBI" id="CHEBI:29032"/>
        <dbReference type="ChEBI" id="CHEBI:30616"/>
        <dbReference type="ChEBI" id="CHEBI:456216"/>
        <dbReference type="EC" id="2.7.1.33"/>
    </reaction>
</comment>
<comment type="cofactor">
    <cofactor evidence="2">
        <name>K(+)</name>
        <dbReference type="ChEBI" id="CHEBI:29103"/>
    </cofactor>
</comment>
<keyword evidence="12 16" id="KW-0630">Potassium</keyword>
<evidence type="ECO:0000256" key="5">
    <source>
        <dbReference type="ARBA" id="ARBA00011738"/>
    </source>
</evidence>
<evidence type="ECO:0000256" key="14">
    <source>
        <dbReference type="ARBA" id="ARBA00038036"/>
    </source>
</evidence>
<dbReference type="InterPro" id="IPR004619">
    <property type="entry name" value="Type_III_PanK"/>
</dbReference>
<dbReference type="GO" id="GO:0015937">
    <property type="term" value="P:coenzyme A biosynthetic process"/>
    <property type="evidence" value="ECO:0007669"/>
    <property type="project" value="UniProtKB-UniRule"/>
</dbReference>
<comment type="cofactor">
    <cofactor evidence="16">
        <name>NH4(+)</name>
        <dbReference type="ChEBI" id="CHEBI:28938"/>
    </cofactor>
    <cofactor evidence="16">
        <name>K(+)</name>
        <dbReference type="ChEBI" id="CHEBI:29103"/>
    </cofactor>
    <text evidence="16">A monovalent cation. Ammonium or potassium.</text>
</comment>
<dbReference type="Gene3D" id="3.30.420.40">
    <property type="match status" value="2"/>
</dbReference>
<dbReference type="AlphaFoldDB" id="A0A075WQU8"/>
<evidence type="ECO:0000256" key="16">
    <source>
        <dbReference type="HAMAP-Rule" id="MF_01274"/>
    </source>
</evidence>
<protein>
    <recommendedName>
        <fullName evidence="15 16">Type III pantothenate kinase</fullName>
        <ecNumber evidence="6 16">2.7.1.33</ecNumber>
    </recommendedName>
    <alternativeName>
        <fullName evidence="16">PanK-III</fullName>
    </alternativeName>
    <alternativeName>
        <fullName evidence="16">Pantothenic acid kinase</fullName>
    </alternativeName>
</protein>
<reference evidence="17 18" key="1">
    <citation type="journal article" date="2015" name="Genome Announc.">
        <title>Genome Sequence of a Sulfate-Reducing Thermophilic Bacterium, Thermodesulfobacterium commune DSM 2178T (Phylum Thermodesulfobacteria).</title>
        <authorList>
            <person name="Bhatnagar S."/>
            <person name="Badger J.H."/>
            <person name="Madupu R."/>
            <person name="Khouri H.M."/>
            <person name="O'Connor E.M."/>
            <person name="Robb F.T."/>
            <person name="Ward N.L."/>
            <person name="Eisen J.A."/>
        </authorList>
    </citation>
    <scope>NUCLEOTIDE SEQUENCE [LARGE SCALE GENOMIC DNA]</scope>
    <source>
        <strain evidence="17 18">DSM 2178</strain>
    </source>
</reference>
<comment type="pathway">
    <text evidence="4 16">Cofactor biosynthesis; coenzyme A biosynthesis; CoA from (R)-pantothenate: step 1/5.</text>
</comment>
<evidence type="ECO:0000256" key="4">
    <source>
        <dbReference type="ARBA" id="ARBA00005225"/>
    </source>
</evidence>
<evidence type="ECO:0000256" key="10">
    <source>
        <dbReference type="ARBA" id="ARBA00022777"/>
    </source>
</evidence>
<organism evidence="17 18">
    <name type="scientific">Thermodesulfobacterium commune DSM 2178</name>
    <dbReference type="NCBI Taxonomy" id="289377"/>
    <lineage>
        <taxon>Bacteria</taxon>
        <taxon>Pseudomonadati</taxon>
        <taxon>Thermodesulfobacteriota</taxon>
        <taxon>Thermodesulfobacteria</taxon>
        <taxon>Thermodesulfobacteriales</taxon>
        <taxon>Thermodesulfobacteriaceae</taxon>
        <taxon>Thermodesulfobacterium</taxon>
    </lineage>
</organism>
<evidence type="ECO:0000256" key="7">
    <source>
        <dbReference type="ARBA" id="ARBA00022490"/>
    </source>
</evidence>
<evidence type="ECO:0000256" key="2">
    <source>
        <dbReference type="ARBA" id="ARBA00001958"/>
    </source>
</evidence>
<dbReference type="EC" id="2.7.1.33" evidence="6 16"/>
<dbReference type="RefSeq" id="WP_038059997.1">
    <property type="nucleotide sequence ID" value="NZ_CP008796.1"/>
</dbReference>
<feature type="binding site" evidence="16">
    <location>
        <begin position="107"/>
        <end position="110"/>
    </location>
    <ligand>
        <name>substrate</name>
    </ligand>
</feature>
<proteinExistence type="inferred from homology"/>
<dbReference type="PANTHER" id="PTHR34265">
    <property type="entry name" value="TYPE III PANTOTHENATE KINASE"/>
    <property type="match status" value="1"/>
</dbReference>
<evidence type="ECO:0000313" key="18">
    <source>
        <dbReference type="Proteomes" id="UP000028481"/>
    </source>
</evidence>
<keyword evidence="13 16" id="KW-0173">Coenzyme A biosynthesis</keyword>
<dbReference type="CDD" id="cd24015">
    <property type="entry name" value="ASKHA_NBD_PanK-III"/>
    <property type="match status" value="1"/>
</dbReference>
<dbReference type="NCBIfam" id="NF009855">
    <property type="entry name" value="PRK13321.1"/>
    <property type="match status" value="1"/>
</dbReference>
<keyword evidence="8 16" id="KW-0808">Transferase</keyword>
<evidence type="ECO:0000256" key="6">
    <source>
        <dbReference type="ARBA" id="ARBA00012102"/>
    </source>
</evidence>
<dbReference type="SUPFAM" id="SSF53067">
    <property type="entry name" value="Actin-like ATPase domain"/>
    <property type="match status" value="2"/>
</dbReference>
<dbReference type="STRING" id="289377.HL41_02025"/>
<evidence type="ECO:0000256" key="12">
    <source>
        <dbReference type="ARBA" id="ARBA00022958"/>
    </source>
</evidence>
<keyword evidence="11 16" id="KW-0067">ATP-binding</keyword>
<dbReference type="GO" id="GO:0004594">
    <property type="term" value="F:pantothenate kinase activity"/>
    <property type="evidence" value="ECO:0007669"/>
    <property type="project" value="UniProtKB-UniRule"/>
</dbReference>
<keyword evidence="7 16" id="KW-0963">Cytoplasm</keyword>
<feature type="binding site" evidence="16">
    <location>
        <position position="129"/>
    </location>
    <ligand>
        <name>K(+)</name>
        <dbReference type="ChEBI" id="CHEBI:29103"/>
    </ligand>
</feature>
<name>A0A075WQU8_9BACT</name>
<dbReference type="Proteomes" id="UP000028481">
    <property type="component" value="Chromosome"/>
</dbReference>
<dbReference type="GO" id="GO:0005524">
    <property type="term" value="F:ATP binding"/>
    <property type="evidence" value="ECO:0007669"/>
    <property type="project" value="UniProtKB-UniRule"/>
</dbReference>
<feature type="binding site" evidence="16">
    <location>
        <position position="132"/>
    </location>
    <ligand>
        <name>ATP</name>
        <dbReference type="ChEBI" id="CHEBI:30616"/>
    </ligand>
</feature>
<evidence type="ECO:0000256" key="15">
    <source>
        <dbReference type="ARBA" id="ARBA00040883"/>
    </source>
</evidence>
<dbReference type="NCBIfam" id="TIGR00671">
    <property type="entry name" value="baf"/>
    <property type="match status" value="1"/>
</dbReference>
<comment type="caution">
    <text evidence="16">Lacks conserved residue(s) required for the propagation of feature annotation.</text>
</comment>